<evidence type="ECO:0000259" key="2">
    <source>
        <dbReference type="Pfam" id="PF16130"/>
    </source>
</evidence>
<dbReference type="NCBIfam" id="TIGR04456">
    <property type="entry name" value="LruC_dom"/>
    <property type="match status" value="1"/>
</dbReference>
<dbReference type="Proteomes" id="UP000218113">
    <property type="component" value="Unassembled WGS sequence"/>
</dbReference>
<comment type="caution">
    <text evidence="3">The sequence shown here is derived from an EMBL/GenBank/DDBJ whole genome shotgun (WGS) entry which is preliminary data.</text>
</comment>
<accession>A0A2A4T5C2</accession>
<dbReference type="InterPro" id="IPR031025">
    <property type="entry name" value="LruC_dom"/>
</dbReference>
<evidence type="ECO:0000313" key="3">
    <source>
        <dbReference type="EMBL" id="PCI28335.1"/>
    </source>
</evidence>
<organism evidence="3 4">
    <name type="scientific">SAR324 cluster bacterium</name>
    <dbReference type="NCBI Taxonomy" id="2024889"/>
    <lineage>
        <taxon>Bacteria</taxon>
        <taxon>Deltaproteobacteria</taxon>
        <taxon>SAR324 cluster</taxon>
    </lineage>
</organism>
<feature type="domain" description="DUF4842" evidence="2">
    <location>
        <begin position="23"/>
        <end position="140"/>
    </location>
</feature>
<dbReference type="Pfam" id="PF16130">
    <property type="entry name" value="DUF4842"/>
    <property type="match status" value="1"/>
</dbReference>
<dbReference type="AlphaFoldDB" id="A0A2A4T5C2"/>
<reference evidence="4" key="1">
    <citation type="submission" date="2017-08" db="EMBL/GenBank/DDBJ databases">
        <title>A dynamic microbial community with high functional redundancy inhabits the cold, oxic subseafloor aquifer.</title>
        <authorList>
            <person name="Tully B.J."/>
            <person name="Wheat C.G."/>
            <person name="Glazer B.T."/>
            <person name="Huber J.A."/>
        </authorList>
    </citation>
    <scope>NUCLEOTIDE SEQUENCE [LARGE SCALE GENOMIC DNA]</scope>
</reference>
<evidence type="ECO:0000256" key="1">
    <source>
        <dbReference type="SAM" id="MobiDB-lite"/>
    </source>
</evidence>
<proteinExistence type="predicted"/>
<name>A0A2A4T5C2_9DELT</name>
<feature type="compositionally biased region" description="Polar residues" evidence="1">
    <location>
        <begin position="9"/>
        <end position="20"/>
    </location>
</feature>
<sequence>MSGKGGENGSQQTWGYSGSSGLPVSNTTTIDLTNGVTPETLGAAPYNSFIARLNNSGELLEVHLSGMAPSSLVSSWRFGMYDDDSNPSTGRYYLTSGNLPWALLIPVDWEHVLERVDISNGYPHILIWAASGGASNTDWYLTRRVKVFIFADVPEIGSD</sequence>
<protein>
    <recommendedName>
        <fullName evidence="2">DUF4842 domain-containing protein</fullName>
    </recommendedName>
</protein>
<dbReference type="InterPro" id="IPR032295">
    <property type="entry name" value="DUF4842"/>
</dbReference>
<dbReference type="EMBL" id="NVSR01000036">
    <property type="protein sequence ID" value="PCI28335.1"/>
    <property type="molecule type" value="Genomic_DNA"/>
</dbReference>
<evidence type="ECO:0000313" key="4">
    <source>
        <dbReference type="Proteomes" id="UP000218113"/>
    </source>
</evidence>
<gene>
    <name evidence="3" type="ORF">COB67_06705</name>
</gene>
<feature type="region of interest" description="Disordered" evidence="1">
    <location>
        <begin position="1"/>
        <end position="20"/>
    </location>
</feature>